<keyword evidence="2" id="KW-0521">NADP</keyword>
<dbReference type="GO" id="GO:0006629">
    <property type="term" value="P:lipid metabolic process"/>
    <property type="evidence" value="ECO:0007669"/>
    <property type="project" value="UniProtKB-KW"/>
</dbReference>
<organism evidence="8 9">
    <name type="scientific">Phialophora macrospora</name>
    <dbReference type="NCBI Taxonomy" id="1851006"/>
    <lineage>
        <taxon>Eukaryota</taxon>
        <taxon>Fungi</taxon>
        <taxon>Dikarya</taxon>
        <taxon>Ascomycota</taxon>
        <taxon>Pezizomycotina</taxon>
        <taxon>Eurotiomycetes</taxon>
        <taxon>Chaetothyriomycetidae</taxon>
        <taxon>Chaetothyriales</taxon>
        <taxon>Herpotrichiellaceae</taxon>
        <taxon>Phialophora</taxon>
    </lineage>
</organism>
<evidence type="ECO:0000256" key="6">
    <source>
        <dbReference type="RuleBase" id="RU000363"/>
    </source>
</evidence>
<dbReference type="PRINTS" id="PR00081">
    <property type="entry name" value="GDHRDH"/>
</dbReference>
<evidence type="ECO:0000313" key="8">
    <source>
        <dbReference type="EMBL" id="KIW73064.1"/>
    </source>
</evidence>
<dbReference type="PRINTS" id="PR00080">
    <property type="entry name" value="SDRFAMILY"/>
</dbReference>
<protein>
    <submittedName>
        <fullName evidence="8">Uncharacterized protein</fullName>
    </submittedName>
</protein>
<feature type="region of interest" description="Disordered" evidence="7">
    <location>
        <begin position="1"/>
        <end position="20"/>
    </location>
</feature>
<sequence>MAQNGSTGATHAPSLPSPAADSPIGNIASLQDKVALITGASSGLGRAIAQAYAAAGAYVVSADLTPNPPSAPTISSLHKGVDMSTPTVELVNAKWPTEAGRERASFIRCDVTDEGSVKAAVEFAVRVYGRLDIMVNNAGISAETKSPTYNGTFQRIHETPLSVLDLTYQINIKGVWLGTKYACAQFLAQEPHPRHGRTATGATQDVHRGWIINLCSILGSVGLAGANAYSLSKGAVLNLTRATALEYAKDGIHINCIQPGFTDTSLLETMYSRLGPEAMAQQMASIHPWGRTGRVEDIARVAVFLAGEGSSWVTGHGLAVDGGYLAQ</sequence>
<keyword evidence="4" id="KW-0520">NAD</keyword>
<keyword evidence="9" id="KW-1185">Reference proteome</keyword>
<keyword evidence="3" id="KW-0560">Oxidoreductase</keyword>
<comment type="similarity">
    <text evidence="1 6">Belongs to the short-chain dehydrogenases/reductases (SDR) family.</text>
</comment>
<accession>A0A0D2GL36</accession>
<dbReference type="InterPro" id="IPR002347">
    <property type="entry name" value="SDR_fam"/>
</dbReference>
<evidence type="ECO:0000256" key="5">
    <source>
        <dbReference type="ARBA" id="ARBA00023098"/>
    </source>
</evidence>
<dbReference type="PANTHER" id="PTHR43180">
    <property type="entry name" value="3-OXOACYL-(ACYL-CARRIER-PROTEIN) REDUCTASE (AFU_ORTHOLOGUE AFUA_6G11210)"/>
    <property type="match status" value="1"/>
</dbReference>
<evidence type="ECO:0000256" key="2">
    <source>
        <dbReference type="ARBA" id="ARBA00022857"/>
    </source>
</evidence>
<gene>
    <name evidence="8" type="ORF">PV04_01211</name>
</gene>
<dbReference type="STRING" id="5601.A0A0D2GL36"/>
<evidence type="ECO:0000313" key="9">
    <source>
        <dbReference type="Proteomes" id="UP000054266"/>
    </source>
</evidence>
<evidence type="ECO:0000256" key="4">
    <source>
        <dbReference type="ARBA" id="ARBA00023027"/>
    </source>
</evidence>
<dbReference type="SUPFAM" id="SSF51735">
    <property type="entry name" value="NAD(P)-binding Rossmann-fold domains"/>
    <property type="match status" value="1"/>
</dbReference>
<dbReference type="Proteomes" id="UP000054266">
    <property type="component" value="Unassembled WGS sequence"/>
</dbReference>
<dbReference type="PANTHER" id="PTHR43180:SF28">
    <property type="entry name" value="NAD(P)-BINDING ROSSMANN-FOLD SUPERFAMILY PROTEIN"/>
    <property type="match status" value="1"/>
</dbReference>
<dbReference type="EMBL" id="KN846956">
    <property type="protein sequence ID" value="KIW73064.1"/>
    <property type="molecule type" value="Genomic_DNA"/>
</dbReference>
<proteinExistence type="inferred from homology"/>
<evidence type="ECO:0000256" key="3">
    <source>
        <dbReference type="ARBA" id="ARBA00023002"/>
    </source>
</evidence>
<keyword evidence="5" id="KW-0443">Lipid metabolism</keyword>
<dbReference type="Gene3D" id="3.40.50.720">
    <property type="entry name" value="NAD(P)-binding Rossmann-like Domain"/>
    <property type="match status" value="1"/>
</dbReference>
<dbReference type="CDD" id="cd05233">
    <property type="entry name" value="SDR_c"/>
    <property type="match status" value="1"/>
</dbReference>
<evidence type="ECO:0000256" key="1">
    <source>
        <dbReference type="ARBA" id="ARBA00006484"/>
    </source>
</evidence>
<dbReference type="Pfam" id="PF00106">
    <property type="entry name" value="adh_short"/>
    <property type="match status" value="1"/>
</dbReference>
<dbReference type="GO" id="GO:0016491">
    <property type="term" value="F:oxidoreductase activity"/>
    <property type="evidence" value="ECO:0007669"/>
    <property type="project" value="UniProtKB-KW"/>
</dbReference>
<dbReference type="HOGENOM" id="CLU_010194_1_0_1"/>
<evidence type="ECO:0000256" key="7">
    <source>
        <dbReference type="SAM" id="MobiDB-lite"/>
    </source>
</evidence>
<name>A0A0D2GL36_9EURO</name>
<reference evidence="8 9" key="1">
    <citation type="submission" date="2015-01" db="EMBL/GenBank/DDBJ databases">
        <title>The Genome Sequence of Capronia semiimmersa CBS27337.</title>
        <authorList>
            <consortium name="The Broad Institute Genomics Platform"/>
            <person name="Cuomo C."/>
            <person name="de Hoog S."/>
            <person name="Gorbushina A."/>
            <person name="Stielow B."/>
            <person name="Teixiera M."/>
            <person name="Abouelleil A."/>
            <person name="Chapman S.B."/>
            <person name="Priest M."/>
            <person name="Young S.K."/>
            <person name="Wortman J."/>
            <person name="Nusbaum C."/>
            <person name="Birren B."/>
        </authorList>
    </citation>
    <scope>NUCLEOTIDE SEQUENCE [LARGE SCALE GENOMIC DNA]</scope>
    <source>
        <strain evidence="8 9">CBS 27337</strain>
    </source>
</reference>
<dbReference type="Pfam" id="PF13561">
    <property type="entry name" value="adh_short_C2"/>
    <property type="match status" value="1"/>
</dbReference>
<dbReference type="AlphaFoldDB" id="A0A0D2GL36"/>
<dbReference type="FunFam" id="3.40.50.720:FF:000084">
    <property type="entry name" value="Short-chain dehydrogenase reductase"/>
    <property type="match status" value="1"/>
</dbReference>
<dbReference type="InterPro" id="IPR036291">
    <property type="entry name" value="NAD(P)-bd_dom_sf"/>
</dbReference>